<dbReference type="EMBL" id="JADIMI010000041">
    <property type="protein sequence ID" value="MBO8452088.1"/>
    <property type="molecule type" value="Genomic_DNA"/>
</dbReference>
<evidence type="ECO:0000313" key="3">
    <source>
        <dbReference type="EMBL" id="MBO8452088.1"/>
    </source>
</evidence>
<accession>A0A9D9HIG0</accession>
<dbReference type="PANTHER" id="PTHR40446">
    <property type="entry name" value="N-ACETYLGLUCOSAMINE-1-PHOSPHODIESTER ALPHA-N-ACETYLGLUCOSAMINIDASE"/>
    <property type="match status" value="1"/>
</dbReference>
<feature type="signal peptide" evidence="1">
    <location>
        <begin position="1"/>
        <end position="24"/>
    </location>
</feature>
<reference evidence="3" key="2">
    <citation type="journal article" date="2021" name="PeerJ">
        <title>Extensive microbial diversity within the chicken gut microbiome revealed by metagenomics and culture.</title>
        <authorList>
            <person name="Gilroy R."/>
            <person name="Ravi A."/>
            <person name="Getino M."/>
            <person name="Pursley I."/>
            <person name="Horton D.L."/>
            <person name="Alikhan N.F."/>
            <person name="Baker D."/>
            <person name="Gharbi K."/>
            <person name="Hall N."/>
            <person name="Watson M."/>
            <person name="Adriaenssens E.M."/>
            <person name="Foster-Nyarko E."/>
            <person name="Jarju S."/>
            <person name="Secka A."/>
            <person name="Antonio M."/>
            <person name="Oren A."/>
            <person name="Chaudhuri R.R."/>
            <person name="La Ragione R."/>
            <person name="Hildebrand F."/>
            <person name="Pallen M.J."/>
        </authorList>
    </citation>
    <scope>NUCLEOTIDE SEQUENCE</scope>
    <source>
        <strain evidence="3">B1-20833</strain>
    </source>
</reference>
<feature type="chain" id="PRO_5038542802" evidence="1">
    <location>
        <begin position="25"/>
        <end position="344"/>
    </location>
</feature>
<dbReference type="GO" id="GO:0016798">
    <property type="term" value="F:hydrolase activity, acting on glycosyl bonds"/>
    <property type="evidence" value="ECO:0007669"/>
    <property type="project" value="UniProtKB-KW"/>
</dbReference>
<evidence type="ECO:0000313" key="4">
    <source>
        <dbReference type="Proteomes" id="UP000823661"/>
    </source>
</evidence>
<dbReference type="Pfam" id="PF09992">
    <property type="entry name" value="NAGPA"/>
    <property type="match status" value="1"/>
</dbReference>
<dbReference type="PANTHER" id="PTHR40446:SF2">
    <property type="entry name" value="N-ACETYLGLUCOSAMINE-1-PHOSPHODIESTER ALPHA-N-ACETYLGLUCOSAMINIDASE"/>
    <property type="match status" value="1"/>
</dbReference>
<evidence type="ECO:0000256" key="1">
    <source>
        <dbReference type="SAM" id="SignalP"/>
    </source>
</evidence>
<proteinExistence type="predicted"/>
<dbReference type="Proteomes" id="UP000823661">
    <property type="component" value="Unassembled WGS sequence"/>
</dbReference>
<name>A0A9D9HIG0_9BACT</name>
<evidence type="ECO:0000259" key="2">
    <source>
        <dbReference type="Pfam" id="PF09992"/>
    </source>
</evidence>
<gene>
    <name evidence="3" type="ORF">IAC06_04290</name>
</gene>
<reference evidence="3" key="1">
    <citation type="submission" date="2020-10" db="EMBL/GenBank/DDBJ databases">
        <authorList>
            <person name="Gilroy R."/>
        </authorList>
    </citation>
    <scope>NUCLEOTIDE SEQUENCE</scope>
    <source>
        <strain evidence="3">B1-20833</strain>
    </source>
</reference>
<dbReference type="PROSITE" id="PS51257">
    <property type="entry name" value="PROKAR_LIPOPROTEIN"/>
    <property type="match status" value="1"/>
</dbReference>
<comment type="caution">
    <text evidence="3">The sequence shown here is derived from an EMBL/GenBank/DDBJ whole genome shotgun (WGS) entry which is preliminary data.</text>
</comment>
<keyword evidence="3" id="KW-0378">Hydrolase</keyword>
<protein>
    <submittedName>
        <fullName evidence="3">Phosphodiester glycosidase family protein</fullName>
    </submittedName>
</protein>
<dbReference type="AlphaFoldDB" id="A0A9D9HIG0"/>
<keyword evidence="3" id="KW-0326">Glycosidase</keyword>
<keyword evidence="1" id="KW-0732">Signal</keyword>
<dbReference type="InterPro" id="IPR018711">
    <property type="entry name" value="NAGPA"/>
</dbReference>
<feature type="domain" description="Phosphodiester glycosidase" evidence="2">
    <location>
        <begin position="170"/>
        <end position="337"/>
    </location>
</feature>
<sequence>MKIEKRFIALAGTALILAISCGNAYKIDIPHYDYEQEEEEISLPVTPDPDAPKVPTLNDPTGKWITEKLDNGLVLYTFRGYDDVSNANQIVNVLEVNLSDPRYAIKFVYSAQGTTNSNAVKAEPTAIAGINAGYETEAIYIKINNAILSNVTLQPGHLRYWKHEACIFSEGERTVGILYGGKDGEKAIEAYNSLEASNIIASAPMLVNDYDPIGEDFIGGTFTDEQLNQFDYEDYRRHQGVRHPRTVYALTEDNDLLLIAIDGRWSGAAEGMNAAEVTRFIVKYFNPQWAINMDGGGSTTLTVKGLGHPDTGVVNYPTDGGTHDHTGERSVPTHVLVLYDEDAK</sequence>
<organism evidence="3 4">
    <name type="scientific">Candidatus Cryptobacteroides intestinavium</name>
    <dbReference type="NCBI Taxonomy" id="2840766"/>
    <lineage>
        <taxon>Bacteria</taxon>
        <taxon>Pseudomonadati</taxon>
        <taxon>Bacteroidota</taxon>
        <taxon>Bacteroidia</taxon>
        <taxon>Bacteroidales</taxon>
        <taxon>Candidatus Cryptobacteroides</taxon>
    </lineage>
</organism>